<reference evidence="5 6" key="1">
    <citation type="journal article" date="2011" name="J. Bacteriol.">
        <title>Genome sequence of Halorhabdus tiamatea, the first archaeon isolated from a deep-sea anoxic brine lake.</title>
        <authorList>
            <person name="Antunes A."/>
            <person name="Alam I."/>
            <person name="Bajic V.B."/>
            <person name="Stingl U."/>
        </authorList>
    </citation>
    <scope>NUCLEOTIDE SEQUENCE [LARGE SCALE GENOMIC DNA]</scope>
    <source>
        <strain evidence="5 6">SARL4B</strain>
    </source>
</reference>
<dbReference type="PANTHER" id="PTHR43581">
    <property type="entry name" value="ATP/GTP PHOSPHATASE"/>
    <property type="match status" value="1"/>
</dbReference>
<dbReference type="eggNOG" id="arCOG03235">
    <property type="taxonomic scope" value="Archaea"/>
</dbReference>
<protein>
    <submittedName>
        <fullName evidence="5">Putative ATP-dependent endonuclease OLD family protein</fullName>
    </submittedName>
    <submittedName>
        <fullName evidence="4">SMC domain protein</fullName>
    </submittedName>
</protein>
<evidence type="ECO:0000259" key="1">
    <source>
        <dbReference type="Pfam" id="PF13175"/>
    </source>
</evidence>
<organism evidence="5 6">
    <name type="scientific">Halorhabdus tiamatea SARL4B</name>
    <dbReference type="NCBI Taxonomy" id="1033806"/>
    <lineage>
        <taxon>Archaea</taxon>
        <taxon>Methanobacteriati</taxon>
        <taxon>Methanobacteriota</taxon>
        <taxon>Stenosarchaea group</taxon>
        <taxon>Halobacteria</taxon>
        <taxon>Halobacteriales</taxon>
        <taxon>Haloarculaceae</taxon>
        <taxon>Halorhabdus</taxon>
    </lineage>
</organism>
<evidence type="ECO:0000259" key="3">
    <source>
        <dbReference type="Pfam" id="PF20469"/>
    </source>
</evidence>
<dbReference type="EMBL" id="AFNT02000011">
    <property type="protein sequence ID" value="ERJ06720.1"/>
    <property type="molecule type" value="Genomic_DNA"/>
</dbReference>
<dbReference type="InterPro" id="IPR003959">
    <property type="entry name" value="ATPase_AAA_core"/>
</dbReference>
<dbReference type="InterPro" id="IPR027417">
    <property type="entry name" value="P-loop_NTPase"/>
</dbReference>
<keyword evidence="7" id="KW-1185">Reference proteome</keyword>
<accession>F7PGU7</accession>
<evidence type="ECO:0000313" key="7">
    <source>
        <dbReference type="Proteomes" id="UP000015381"/>
    </source>
</evidence>
<dbReference type="SUPFAM" id="SSF52540">
    <property type="entry name" value="P-loop containing nucleoside triphosphate hydrolases"/>
    <property type="match status" value="1"/>
</dbReference>
<dbReference type="CDD" id="cd01026">
    <property type="entry name" value="TOPRIM_OLD"/>
    <property type="match status" value="1"/>
</dbReference>
<dbReference type="STRING" id="1033806.HTIA_1787"/>
<dbReference type="AlphaFoldDB" id="F7PGU7"/>
<dbReference type="Gene3D" id="3.40.50.300">
    <property type="entry name" value="P-loop containing nucleotide triphosphate hydrolases"/>
    <property type="match status" value="1"/>
</dbReference>
<dbReference type="HOGENOM" id="CLU_433213_0_0_2"/>
<dbReference type="GO" id="GO:0004519">
    <property type="term" value="F:endonuclease activity"/>
    <property type="evidence" value="ECO:0007669"/>
    <property type="project" value="UniProtKB-KW"/>
</dbReference>
<keyword evidence="5" id="KW-0540">Nuclease</keyword>
<reference evidence="5 6" key="2">
    <citation type="journal article" date="2013" name="PLoS ONE">
        <title>INDIGO - INtegrated Data Warehouse of MIcrobial GenOmes with Examples from the Red Sea Extremophiles.</title>
        <authorList>
            <person name="Alam I."/>
            <person name="Antunes A."/>
            <person name="Kamau A.A."/>
            <person name="Ba Alawi W."/>
            <person name="Kalkatawi M."/>
            <person name="Stingl U."/>
            <person name="Bajic V.B."/>
        </authorList>
    </citation>
    <scope>NUCLEOTIDE SEQUENCE [LARGE SCALE GENOMIC DNA]</scope>
    <source>
        <strain evidence="5 6">SARL4B</strain>
    </source>
</reference>
<reference evidence="4 7" key="3">
    <citation type="journal article" date="2014" name="Environ. Microbiol.">
        <title>Halorhabdus tiamatea: proteogenomics and glycosidase activity measurements identify the first cultivated euryarchaeon from a deep-sea anoxic brine lake as potential polysaccharide degrader.</title>
        <authorList>
            <person name="Werner J."/>
            <person name="Ferrer M."/>
            <person name="Michel G."/>
            <person name="Mann A.J."/>
            <person name="Huang S."/>
            <person name="Juarez S."/>
            <person name="Ciordia S."/>
            <person name="Albar J.P."/>
            <person name="Alcaide M."/>
            <person name="La Cono V."/>
            <person name="Yakimov M.M."/>
            <person name="Antunes A."/>
            <person name="Taborda M."/>
            <person name="Da Costa M.S."/>
            <person name="Amann R.I."/>
            <person name="Gloeckner F.O."/>
            <person name="Golyshina O.V."/>
            <person name="Golyshin P.N."/>
            <person name="Teeling H."/>
        </authorList>
    </citation>
    <scope>NUCLEOTIDE SEQUENCE [LARGE SCALE GENOMIC DNA]</scope>
    <source>
        <strain evidence="7">SARL4B</strain>
        <strain evidence="4">Type strain: SARL4B</strain>
    </source>
</reference>
<gene>
    <name evidence="5" type="ORF">HLRTI_001275</name>
    <name evidence="4" type="ORF">HTIA_1787</name>
</gene>
<dbReference type="RefSeq" id="WP_008524552.1">
    <property type="nucleotide sequence ID" value="NC_021921.1"/>
</dbReference>
<feature type="domain" description="ATPase AAA-type core" evidence="2">
    <location>
        <begin position="263"/>
        <end position="363"/>
    </location>
</feature>
<evidence type="ECO:0000259" key="2">
    <source>
        <dbReference type="Pfam" id="PF13304"/>
    </source>
</evidence>
<sequence length="631" mass="71681">MELLNVNIQGYKSIRENQSIEINDLNVLLGENNVGKSSVIDALQDYQDIFPVANGKVSKWAHKRNTGKEARGEIRFELEFLLTEEEHRKFLEGVSEDSQLGEQKRNRWIENDQLRTIEHELILHSQRDPKAPLRGESNMYGNFRDQTVPLRIGTLQSGEYLNFRKLESESYGGGESSTDDDELIDDEILTEKRRAWANLKDVMEDSIESWNFIEAFRNPEGRVKATRDLDLDGTGENLSKVLLTLRGEKGDAFERISKEYADIMAGVDGIRAPLPEEDQTTVVVDEKQYDTGFNLNEVSAGSKEILTLITKIILSETDTDLLLVEEPELHLHPGAERKILDLINDELVNKCPQVIMSTHSSVFVHHLDVKNVYRVKREEDTKVYSTSTSAIGADLRELGYEYAGMFQSEAVVLVEGLTDRVALRCIGEKYGLDFDEYNIGVLELGSGSQLVTHAKPVSRLLEVFNIPYLFICDSDLEDELKKNGDPADTPEKIEGRIVGKVNSDSSRKDEWSDLDCDDVHAWRETELEHYLLQDLDTLENVFTTLDVDEIEEDLEDTEGQKPEARLDDLITKNHPGVSEMKDEVDKTTYIEEIARTIRLEELPNEFHDVMEDIGALVDARNIVSDGRPSRD</sequence>
<feature type="domain" description="OLD protein-like TOPRIM" evidence="3">
    <location>
        <begin position="408"/>
        <end position="475"/>
    </location>
</feature>
<name>F7PGU7_9EURY</name>
<evidence type="ECO:0000313" key="4">
    <source>
        <dbReference type="EMBL" id="CCQ33911.1"/>
    </source>
</evidence>
<proteinExistence type="predicted"/>
<evidence type="ECO:0000313" key="6">
    <source>
        <dbReference type="Proteomes" id="UP000003861"/>
    </source>
</evidence>
<dbReference type="InterPro" id="IPR051396">
    <property type="entry name" value="Bact_Antivir_Def_Nuclease"/>
</dbReference>
<dbReference type="InterPro" id="IPR034139">
    <property type="entry name" value="TOPRIM_OLD"/>
</dbReference>
<dbReference type="Proteomes" id="UP000015381">
    <property type="component" value="Chromosome I"/>
</dbReference>
<evidence type="ECO:0000313" key="5">
    <source>
        <dbReference type="EMBL" id="ERJ06720.1"/>
    </source>
</evidence>
<dbReference type="KEGG" id="hti:HTIA_1787"/>
<dbReference type="OrthoDB" id="255259at2157"/>
<feature type="domain" description="Endonuclease GajA/Old nuclease/RecF-like AAA" evidence="1">
    <location>
        <begin position="1"/>
        <end position="77"/>
    </location>
</feature>
<dbReference type="PANTHER" id="PTHR43581:SF4">
    <property type="entry name" value="ATP_GTP PHOSPHATASE"/>
    <property type="match status" value="1"/>
</dbReference>
<keyword evidence="5" id="KW-0255">Endonuclease</keyword>
<dbReference type="Proteomes" id="UP000003861">
    <property type="component" value="Unassembled WGS sequence"/>
</dbReference>
<keyword evidence="5" id="KW-0378">Hydrolase</keyword>
<dbReference type="EMBL" id="HF571520">
    <property type="protein sequence ID" value="CCQ33911.1"/>
    <property type="molecule type" value="Genomic_DNA"/>
</dbReference>
<dbReference type="GeneID" id="23799648"/>
<dbReference type="InterPro" id="IPR041685">
    <property type="entry name" value="AAA_GajA/Old/RecF-like"/>
</dbReference>
<dbReference type="Pfam" id="PF13304">
    <property type="entry name" value="AAA_21"/>
    <property type="match status" value="1"/>
</dbReference>
<dbReference type="Pfam" id="PF20469">
    <property type="entry name" value="OLD-like_TOPRIM"/>
    <property type="match status" value="1"/>
</dbReference>
<dbReference type="Pfam" id="PF13175">
    <property type="entry name" value="AAA_15"/>
    <property type="match status" value="1"/>
</dbReference>